<accession>A0A563TZY8</accession>
<dbReference type="CDD" id="cd00754">
    <property type="entry name" value="Ubl_MoaD"/>
    <property type="match status" value="1"/>
</dbReference>
<sequence length="77" mass="8380">MEIDIITFGKISEIIPNGIMSFAAVTDTDELKAILEQRYPQLAGIKYKLALNKTLIQENKPVTDGVTVAIMPPFSGG</sequence>
<proteinExistence type="predicted"/>
<dbReference type="Proteomes" id="UP000318010">
    <property type="component" value="Unassembled WGS sequence"/>
</dbReference>
<dbReference type="OrthoDB" id="1191081at2"/>
<dbReference type="Pfam" id="PF02597">
    <property type="entry name" value="ThiS"/>
    <property type="match status" value="1"/>
</dbReference>
<comment type="caution">
    <text evidence="1">The sequence shown here is derived from an EMBL/GenBank/DDBJ whole genome shotgun (WGS) entry which is preliminary data.</text>
</comment>
<dbReference type="InterPro" id="IPR016155">
    <property type="entry name" value="Mopterin_synth/thiamin_S_b"/>
</dbReference>
<dbReference type="AlphaFoldDB" id="A0A563TZY8"/>
<organism evidence="1 2">
    <name type="scientific">Mucilaginibacter achroorhodeus</name>
    <dbReference type="NCBI Taxonomy" id="2599294"/>
    <lineage>
        <taxon>Bacteria</taxon>
        <taxon>Pseudomonadati</taxon>
        <taxon>Bacteroidota</taxon>
        <taxon>Sphingobacteriia</taxon>
        <taxon>Sphingobacteriales</taxon>
        <taxon>Sphingobacteriaceae</taxon>
        <taxon>Mucilaginibacter</taxon>
    </lineage>
</organism>
<keyword evidence="2" id="KW-1185">Reference proteome</keyword>
<protein>
    <submittedName>
        <fullName evidence="1">MoaD/ThiS family protein</fullName>
    </submittedName>
</protein>
<dbReference type="RefSeq" id="WP_146273049.1">
    <property type="nucleotide sequence ID" value="NZ_VOEI01000007.1"/>
</dbReference>
<dbReference type="SUPFAM" id="SSF54285">
    <property type="entry name" value="MoaD/ThiS"/>
    <property type="match status" value="1"/>
</dbReference>
<dbReference type="EMBL" id="VOEI01000007">
    <property type="protein sequence ID" value="TWR24171.1"/>
    <property type="molecule type" value="Genomic_DNA"/>
</dbReference>
<dbReference type="Gene3D" id="3.10.20.30">
    <property type="match status" value="1"/>
</dbReference>
<dbReference type="InterPro" id="IPR012675">
    <property type="entry name" value="Beta-grasp_dom_sf"/>
</dbReference>
<dbReference type="InterPro" id="IPR003749">
    <property type="entry name" value="ThiS/MoaD-like"/>
</dbReference>
<evidence type="ECO:0000313" key="1">
    <source>
        <dbReference type="EMBL" id="TWR24171.1"/>
    </source>
</evidence>
<gene>
    <name evidence="1" type="ORF">FPZ42_16925</name>
</gene>
<reference evidence="1 2" key="1">
    <citation type="submission" date="2019-07" db="EMBL/GenBank/DDBJ databases">
        <authorList>
            <person name="Kim J."/>
        </authorList>
    </citation>
    <scope>NUCLEOTIDE SEQUENCE [LARGE SCALE GENOMIC DNA]</scope>
    <source>
        <strain evidence="1 2">MJ1a</strain>
    </source>
</reference>
<name>A0A563TZY8_9SPHI</name>
<evidence type="ECO:0000313" key="2">
    <source>
        <dbReference type="Proteomes" id="UP000318010"/>
    </source>
</evidence>